<dbReference type="InParanoid" id="A0A7N8YLE0"/>
<organism evidence="1 2">
    <name type="scientific">Mastacembelus armatus</name>
    <name type="common">zig-zag eel</name>
    <dbReference type="NCBI Taxonomy" id="205130"/>
    <lineage>
        <taxon>Eukaryota</taxon>
        <taxon>Metazoa</taxon>
        <taxon>Chordata</taxon>
        <taxon>Craniata</taxon>
        <taxon>Vertebrata</taxon>
        <taxon>Euteleostomi</taxon>
        <taxon>Actinopterygii</taxon>
        <taxon>Neopterygii</taxon>
        <taxon>Teleostei</taxon>
        <taxon>Neoteleostei</taxon>
        <taxon>Acanthomorphata</taxon>
        <taxon>Anabantaria</taxon>
        <taxon>Synbranchiformes</taxon>
        <taxon>Mastacembelidae</taxon>
        <taxon>Mastacembelus</taxon>
    </lineage>
</organism>
<keyword evidence="2" id="KW-1185">Reference proteome</keyword>
<dbReference type="AlphaFoldDB" id="A0A7N8YLE0"/>
<name>A0A7N8YLE0_9TELE</name>
<evidence type="ECO:0000313" key="2">
    <source>
        <dbReference type="Proteomes" id="UP000261640"/>
    </source>
</evidence>
<reference evidence="1" key="1">
    <citation type="submission" date="2025-08" db="UniProtKB">
        <authorList>
            <consortium name="Ensembl"/>
        </authorList>
    </citation>
    <scope>IDENTIFICATION</scope>
</reference>
<reference evidence="1" key="2">
    <citation type="submission" date="2025-09" db="UniProtKB">
        <authorList>
            <consortium name="Ensembl"/>
        </authorList>
    </citation>
    <scope>IDENTIFICATION</scope>
</reference>
<evidence type="ECO:0000313" key="1">
    <source>
        <dbReference type="Ensembl" id="ENSMAMP00000067360.1"/>
    </source>
</evidence>
<dbReference type="Proteomes" id="UP000261640">
    <property type="component" value="Unplaced"/>
</dbReference>
<sequence>FKTWPPCVRLVQVTVCWRRYLTERNANSRSRKSDVSSLQNWKVSSATETARNLVLKVSLILQSKLEGCCDALVDADGPKLQRLDQRQRNKTPGLLYTISAEAAFSASGSAGGHETASTL</sequence>
<proteinExistence type="predicted"/>
<accession>A0A7N8YLE0</accession>
<protein>
    <submittedName>
        <fullName evidence="1">Uncharacterized protein</fullName>
    </submittedName>
</protein>
<dbReference type="Ensembl" id="ENSMAMT00000041632.1">
    <property type="protein sequence ID" value="ENSMAMP00000067360.1"/>
    <property type="gene ID" value="ENSMAMG00000025324.1"/>
</dbReference>